<dbReference type="AlphaFoldDB" id="A0A498DB19"/>
<accession>A0A498DB19</accession>
<dbReference type="EMBL" id="RCHD01000022">
    <property type="protein sequence ID" value="RLL34805.1"/>
    <property type="molecule type" value="Genomic_DNA"/>
</dbReference>
<evidence type="ECO:0000313" key="1">
    <source>
        <dbReference type="EMBL" id="RLL34805.1"/>
    </source>
</evidence>
<proteinExistence type="predicted"/>
<reference evidence="1 2" key="1">
    <citation type="submission" date="2018-09" db="EMBL/GenBank/DDBJ databases">
        <title>The draft genome of Acinetobacter sp. strains.</title>
        <authorList>
            <person name="Qin J."/>
            <person name="Feng Y."/>
            <person name="Zong Z."/>
        </authorList>
    </citation>
    <scope>NUCLEOTIDE SEQUENCE [LARGE SCALE GENOMIC DNA]</scope>
    <source>
        <strain evidence="1 2">WCHAc060003</strain>
    </source>
</reference>
<sequence>MFEDYLDQLRNRFIKNNEEINLDKLIDLAVSDLIENFALKDEENFINITVSNDAFIKRNREKWSKGFIKLHALREICLEAGINFQKQFLKNIKYHNDELIGVFIQQHAHACRISGEIIYLLEGGYPDAALARWRTLYEMTVQCLIIQKYGRDAAIDFIKYGLVKTVEGVEEHHRTSEQMGHETFTDDELKIYSELRENFIGNDNSWHWARKYTGFSKIEKLREYVGLDKWSYNYKLASRNIHADYYEMGSLYAMHEAKEDILLVGQSNSGFTDPAHFTAISLSQITSIFLTAYLEDKTSEFDYTDSLIFIKIIDNYVKEVGEAFLQVQKNKKAPTQ</sequence>
<dbReference type="RefSeq" id="WP_121594522.1">
    <property type="nucleotide sequence ID" value="NZ_RCHD01000022.1"/>
</dbReference>
<name>A0A498DB19_9GAMM</name>
<evidence type="ECO:0000313" key="2">
    <source>
        <dbReference type="Proteomes" id="UP000267166"/>
    </source>
</evidence>
<gene>
    <name evidence="1" type="ORF">D9K80_10340</name>
</gene>
<comment type="caution">
    <text evidence="1">The sequence shown here is derived from an EMBL/GenBank/DDBJ whole genome shotgun (WGS) entry which is preliminary data.</text>
</comment>
<dbReference type="Proteomes" id="UP000267166">
    <property type="component" value="Unassembled WGS sequence"/>
</dbReference>
<protein>
    <submittedName>
        <fullName evidence="1">Uncharacterized protein</fullName>
    </submittedName>
</protein>
<organism evidence="1 2">
    <name type="scientific">Acinetobacter cumulans</name>
    <dbReference type="NCBI Taxonomy" id="2136182"/>
    <lineage>
        <taxon>Bacteria</taxon>
        <taxon>Pseudomonadati</taxon>
        <taxon>Pseudomonadota</taxon>
        <taxon>Gammaproteobacteria</taxon>
        <taxon>Moraxellales</taxon>
        <taxon>Moraxellaceae</taxon>
        <taxon>Acinetobacter</taxon>
    </lineage>
</organism>
<dbReference type="InterPro" id="IPR043733">
    <property type="entry name" value="DUF5677"/>
</dbReference>
<dbReference type="Pfam" id="PF18928">
    <property type="entry name" value="DUF5677"/>
    <property type="match status" value="1"/>
</dbReference>